<gene>
    <name evidence="5" type="ORF">SAMN05661093_05960</name>
</gene>
<keyword evidence="3" id="KW-0804">Transcription</keyword>
<dbReference type="Proteomes" id="UP000192674">
    <property type="component" value="Unassembled WGS sequence"/>
</dbReference>
<name>A0A1W2FAD5_KIBAR</name>
<dbReference type="SMART" id="SM00347">
    <property type="entry name" value="HTH_MARR"/>
    <property type="match status" value="1"/>
</dbReference>
<evidence type="ECO:0000313" key="5">
    <source>
        <dbReference type="EMBL" id="SMD18919.1"/>
    </source>
</evidence>
<dbReference type="EMBL" id="FWXV01000005">
    <property type="protein sequence ID" value="SMD18919.1"/>
    <property type="molecule type" value="Genomic_DNA"/>
</dbReference>
<organism evidence="5 6">
    <name type="scientific">Kibdelosporangium aridum</name>
    <dbReference type="NCBI Taxonomy" id="2030"/>
    <lineage>
        <taxon>Bacteria</taxon>
        <taxon>Bacillati</taxon>
        <taxon>Actinomycetota</taxon>
        <taxon>Actinomycetes</taxon>
        <taxon>Pseudonocardiales</taxon>
        <taxon>Pseudonocardiaceae</taxon>
        <taxon>Kibdelosporangium</taxon>
    </lineage>
</organism>
<keyword evidence="2 5" id="KW-0238">DNA-binding</keyword>
<keyword evidence="6" id="KW-1185">Reference proteome</keyword>
<dbReference type="PROSITE" id="PS50995">
    <property type="entry name" value="HTH_MARR_2"/>
    <property type="match status" value="1"/>
</dbReference>
<dbReference type="GO" id="GO:0003700">
    <property type="term" value="F:DNA-binding transcription factor activity"/>
    <property type="evidence" value="ECO:0007669"/>
    <property type="project" value="InterPro"/>
</dbReference>
<dbReference type="InterPro" id="IPR036390">
    <property type="entry name" value="WH_DNA-bd_sf"/>
</dbReference>
<dbReference type="InterPro" id="IPR023187">
    <property type="entry name" value="Tscrpt_reg_MarR-type_CS"/>
</dbReference>
<dbReference type="PANTHER" id="PTHR33164:SF99">
    <property type="entry name" value="MARR FAMILY REGULATORY PROTEIN"/>
    <property type="match status" value="1"/>
</dbReference>
<reference evidence="5 6" key="1">
    <citation type="submission" date="2017-04" db="EMBL/GenBank/DDBJ databases">
        <authorList>
            <person name="Afonso C.L."/>
            <person name="Miller P.J."/>
            <person name="Scott M.A."/>
            <person name="Spackman E."/>
            <person name="Goraichik I."/>
            <person name="Dimitrov K.M."/>
            <person name="Suarez D.L."/>
            <person name="Swayne D.E."/>
        </authorList>
    </citation>
    <scope>NUCLEOTIDE SEQUENCE [LARGE SCALE GENOMIC DNA]</scope>
    <source>
        <strain evidence="5 6">DSM 43828</strain>
    </source>
</reference>
<dbReference type="CDD" id="cd00090">
    <property type="entry name" value="HTH_ARSR"/>
    <property type="match status" value="1"/>
</dbReference>
<dbReference type="SUPFAM" id="SSF46785">
    <property type="entry name" value="Winged helix' DNA-binding domain"/>
    <property type="match status" value="1"/>
</dbReference>
<dbReference type="PROSITE" id="PS01117">
    <property type="entry name" value="HTH_MARR_1"/>
    <property type="match status" value="1"/>
</dbReference>
<dbReference type="GO" id="GO:0003677">
    <property type="term" value="F:DNA binding"/>
    <property type="evidence" value="ECO:0007669"/>
    <property type="project" value="UniProtKB-KW"/>
</dbReference>
<dbReference type="RefSeq" id="WP_235038895.1">
    <property type="nucleotide sequence ID" value="NZ_FWXV01000005.1"/>
</dbReference>
<evidence type="ECO:0000313" key="6">
    <source>
        <dbReference type="Proteomes" id="UP000192674"/>
    </source>
</evidence>
<evidence type="ECO:0000256" key="1">
    <source>
        <dbReference type="ARBA" id="ARBA00023015"/>
    </source>
</evidence>
<dbReference type="PANTHER" id="PTHR33164">
    <property type="entry name" value="TRANSCRIPTIONAL REGULATOR, MARR FAMILY"/>
    <property type="match status" value="1"/>
</dbReference>
<dbReference type="InterPro" id="IPR039422">
    <property type="entry name" value="MarR/SlyA-like"/>
</dbReference>
<evidence type="ECO:0000259" key="4">
    <source>
        <dbReference type="PROSITE" id="PS50995"/>
    </source>
</evidence>
<evidence type="ECO:0000256" key="3">
    <source>
        <dbReference type="ARBA" id="ARBA00023163"/>
    </source>
</evidence>
<evidence type="ECO:0000256" key="2">
    <source>
        <dbReference type="ARBA" id="ARBA00023125"/>
    </source>
</evidence>
<sequence>MPERKPGEVALLFAMVYRAMTDHMHDLLEEHGREPLRPAHGYVFRYLAGKDPVTVVELAAQLDVTKQAASKTVAELVDWGYIERRPHPTDGRAQVLALTGKGEDYVRLADRLWGEVENHWAGLIGDKRLAAVRDDLQAYLDSRYGDDDRVKLRPVW</sequence>
<dbReference type="InterPro" id="IPR000835">
    <property type="entry name" value="HTH_MarR-typ"/>
</dbReference>
<dbReference type="Gene3D" id="1.10.10.10">
    <property type="entry name" value="Winged helix-like DNA-binding domain superfamily/Winged helix DNA-binding domain"/>
    <property type="match status" value="1"/>
</dbReference>
<dbReference type="InterPro" id="IPR011991">
    <property type="entry name" value="ArsR-like_HTH"/>
</dbReference>
<dbReference type="GO" id="GO:0006950">
    <property type="term" value="P:response to stress"/>
    <property type="evidence" value="ECO:0007669"/>
    <property type="project" value="TreeGrafter"/>
</dbReference>
<dbReference type="InterPro" id="IPR036388">
    <property type="entry name" value="WH-like_DNA-bd_sf"/>
</dbReference>
<dbReference type="AlphaFoldDB" id="A0A1W2FAD5"/>
<protein>
    <submittedName>
        <fullName evidence="5">DNA-binding transcriptional regulator, MarR family</fullName>
    </submittedName>
</protein>
<feature type="domain" description="HTH marR-type" evidence="4">
    <location>
        <begin position="6"/>
        <end position="141"/>
    </location>
</feature>
<keyword evidence="1" id="KW-0805">Transcription regulation</keyword>
<dbReference type="Pfam" id="PF12802">
    <property type="entry name" value="MarR_2"/>
    <property type="match status" value="1"/>
</dbReference>
<accession>A0A1W2FAD5</accession>
<proteinExistence type="predicted"/>